<reference evidence="3" key="1">
    <citation type="journal article" date="2019" name="Int. J. Syst. Evol. Microbiol.">
        <title>The Global Catalogue of Microorganisms (GCM) 10K type strain sequencing project: providing services to taxonomists for standard genome sequencing and annotation.</title>
        <authorList>
            <consortium name="The Broad Institute Genomics Platform"/>
            <consortium name="The Broad Institute Genome Sequencing Center for Infectious Disease"/>
            <person name="Wu L."/>
            <person name="Ma J."/>
        </authorList>
    </citation>
    <scope>NUCLEOTIDE SEQUENCE [LARGE SCALE GENOMIC DNA]</scope>
    <source>
        <strain evidence="3">TISTR 1827</strain>
    </source>
</reference>
<dbReference type="SUPFAM" id="SSF55298">
    <property type="entry name" value="YjgF-like"/>
    <property type="match status" value="1"/>
</dbReference>
<dbReference type="PANTHER" id="PTHR11803:SF58">
    <property type="entry name" value="PROTEIN HMF1-RELATED"/>
    <property type="match status" value="1"/>
</dbReference>
<accession>A0ABW5R1T4</accession>
<dbReference type="EMBL" id="JBHUMY010000030">
    <property type="protein sequence ID" value="MFD2662598.1"/>
    <property type="molecule type" value="Genomic_DNA"/>
</dbReference>
<dbReference type="InterPro" id="IPR006056">
    <property type="entry name" value="RidA"/>
</dbReference>
<proteinExistence type="inferred from homology"/>
<dbReference type="Pfam" id="PF01042">
    <property type="entry name" value="Ribonuc_L-PSP"/>
    <property type="match status" value="1"/>
</dbReference>
<comment type="caution">
    <text evidence="2">The sequence shown here is derived from an EMBL/GenBank/DDBJ whole genome shotgun (WGS) entry which is preliminary data.</text>
</comment>
<dbReference type="RefSeq" id="WP_379277143.1">
    <property type="nucleotide sequence ID" value="NZ_JBHUGT010000043.1"/>
</dbReference>
<evidence type="ECO:0000313" key="2">
    <source>
        <dbReference type="EMBL" id="MFD2662598.1"/>
    </source>
</evidence>
<dbReference type="Proteomes" id="UP001597493">
    <property type="component" value="Unassembled WGS sequence"/>
</dbReference>
<protein>
    <submittedName>
        <fullName evidence="2">RidA family protein</fullName>
    </submittedName>
</protein>
<dbReference type="InterPro" id="IPR006175">
    <property type="entry name" value="YjgF/YER057c/UK114"/>
</dbReference>
<dbReference type="InterPro" id="IPR035959">
    <property type="entry name" value="RutC-like_sf"/>
</dbReference>
<sequence length="131" mass="14070">MTKLQPVPVSTEKAPAAIGPYSQAIKLGNLLFTSGQIPLTAEGELVNGGIEEQTHQVFRNLQEVLAAAGATFRDVVKATVFMKDMNDFAAVNGIYASYFGDHKPARSAVEVARLPKDVLVEIELIASINVE</sequence>
<comment type="similarity">
    <text evidence="1">Belongs to the RutC family.</text>
</comment>
<organism evidence="2 3">
    <name type="scientific">Paenibacillus thailandensis</name>
    <dbReference type="NCBI Taxonomy" id="393250"/>
    <lineage>
        <taxon>Bacteria</taxon>
        <taxon>Bacillati</taxon>
        <taxon>Bacillota</taxon>
        <taxon>Bacilli</taxon>
        <taxon>Bacillales</taxon>
        <taxon>Paenibacillaceae</taxon>
        <taxon>Paenibacillus</taxon>
    </lineage>
</organism>
<keyword evidence="3" id="KW-1185">Reference proteome</keyword>
<dbReference type="Gene3D" id="3.30.1330.40">
    <property type="entry name" value="RutC-like"/>
    <property type="match status" value="1"/>
</dbReference>
<evidence type="ECO:0000313" key="3">
    <source>
        <dbReference type="Proteomes" id="UP001597493"/>
    </source>
</evidence>
<dbReference type="NCBIfam" id="TIGR00004">
    <property type="entry name" value="Rid family detoxifying hydrolase"/>
    <property type="match status" value="1"/>
</dbReference>
<dbReference type="PANTHER" id="PTHR11803">
    <property type="entry name" value="2-IMINOBUTANOATE/2-IMINOPROPANOATE DEAMINASE RIDA"/>
    <property type="match status" value="1"/>
</dbReference>
<dbReference type="PROSITE" id="PS01094">
    <property type="entry name" value="UPF0076"/>
    <property type="match status" value="1"/>
</dbReference>
<dbReference type="InterPro" id="IPR019897">
    <property type="entry name" value="RidA_CS"/>
</dbReference>
<gene>
    <name evidence="2" type="ORF">ACFSW5_20265</name>
</gene>
<evidence type="ECO:0000256" key="1">
    <source>
        <dbReference type="ARBA" id="ARBA00010552"/>
    </source>
</evidence>
<name>A0ABW5R1T4_9BACL</name>
<dbReference type="CDD" id="cd00448">
    <property type="entry name" value="YjgF_YER057c_UK114_family"/>
    <property type="match status" value="1"/>
</dbReference>